<dbReference type="InterPro" id="IPR009057">
    <property type="entry name" value="Homeodomain-like_sf"/>
</dbReference>
<accession>A0A5M6DFH4</accession>
<comment type="caution">
    <text evidence="2">The sequence shown here is derived from an EMBL/GenBank/DDBJ whole genome shotgun (WGS) entry which is preliminary data.</text>
</comment>
<organism evidence="2 3">
    <name type="scientific">Roseiconus nitratireducens</name>
    <dbReference type="NCBI Taxonomy" id="2605748"/>
    <lineage>
        <taxon>Bacteria</taxon>
        <taxon>Pseudomonadati</taxon>
        <taxon>Planctomycetota</taxon>
        <taxon>Planctomycetia</taxon>
        <taxon>Pirellulales</taxon>
        <taxon>Pirellulaceae</taxon>
        <taxon>Roseiconus</taxon>
    </lineage>
</organism>
<dbReference type="SUPFAM" id="SSF46689">
    <property type="entry name" value="Homeodomain-like"/>
    <property type="match status" value="1"/>
</dbReference>
<protein>
    <recommendedName>
        <fullName evidence="1">DNA binding HTH domain-containing protein</fullName>
    </recommendedName>
</protein>
<dbReference type="Proteomes" id="UP000324479">
    <property type="component" value="Unassembled WGS sequence"/>
</dbReference>
<dbReference type="Pfam" id="PF02954">
    <property type="entry name" value="HTH_8"/>
    <property type="match status" value="1"/>
</dbReference>
<dbReference type="Gene3D" id="1.10.10.60">
    <property type="entry name" value="Homeodomain-like"/>
    <property type="match status" value="1"/>
</dbReference>
<evidence type="ECO:0000259" key="1">
    <source>
        <dbReference type="Pfam" id="PF02954"/>
    </source>
</evidence>
<dbReference type="PRINTS" id="PR01590">
    <property type="entry name" value="HTHFIS"/>
</dbReference>
<name>A0A5M6DFH4_9BACT</name>
<reference evidence="2 3" key="1">
    <citation type="submission" date="2019-08" db="EMBL/GenBank/DDBJ databases">
        <authorList>
            <person name="Dhanesh K."/>
            <person name="Kumar G."/>
            <person name="Sasikala C."/>
            <person name="Venkata Ramana C."/>
        </authorList>
    </citation>
    <scope>NUCLEOTIDE SEQUENCE [LARGE SCALE GENOMIC DNA]</scope>
    <source>
        <strain evidence="2 3">JC645</strain>
    </source>
</reference>
<feature type="domain" description="DNA binding HTH" evidence="1">
    <location>
        <begin position="138"/>
        <end position="178"/>
    </location>
</feature>
<dbReference type="InterPro" id="IPR011006">
    <property type="entry name" value="CheY-like_superfamily"/>
</dbReference>
<evidence type="ECO:0000313" key="2">
    <source>
        <dbReference type="EMBL" id="KAA5546334.1"/>
    </source>
</evidence>
<dbReference type="SUPFAM" id="SSF52172">
    <property type="entry name" value="CheY-like"/>
    <property type="match status" value="1"/>
</dbReference>
<evidence type="ECO:0000313" key="3">
    <source>
        <dbReference type="Proteomes" id="UP000324479"/>
    </source>
</evidence>
<dbReference type="GO" id="GO:0043565">
    <property type="term" value="F:sequence-specific DNA binding"/>
    <property type="evidence" value="ECO:0007669"/>
    <property type="project" value="InterPro"/>
</dbReference>
<keyword evidence="3" id="KW-1185">Reference proteome</keyword>
<dbReference type="InterPro" id="IPR002197">
    <property type="entry name" value="HTH_Fis"/>
</dbReference>
<dbReference type="EMBL" id="VWOX01000002">
    <property type="protein sequence ID" value="KAA5546334.1"/>
    <property type="molecule type" value="Genomic_DNA"/>
</dbReference>
<sequence length="181" mass="20197">MRSALAHGLQSDADVVESAIDINPVSDRPGEQAWQMVLANIDCLDPPAVRAMVQRIRMLHPNASILCLLSDPACPSAAAAIEAGALDCLSDQIPWPLVRQKVHLIRDRWRLHEENRQLRSRFQPSESRSLPDSLADAVAECERATITAALAQCNHHRERTAKRLGISVRTLHYKMGRYSLH</sequence>
<gene>
    <name evidence="2" type="ORF">FYK55_04080</name>
</gene>
<proteinExistence type="predicted"/>
<dbReference type="AlphaFoldDB" id="A0A5M6DFH4"/>